<dbReference type="AlphaFoldDB" id="A0AAD7TI97"/>
<reference evidence="2" key="1">
    <citation type="submission" date="2022-11" db="EMBL/GenBank/DDBJ databases">
        <title>Genome Sequence of Cubamyces cubensis.</title>
        <authorList>
            <person name="Buettner E."/>
        </authorList>
    </citation>
    <scope>NUCLEOTIDE SEQUENCE</scope>
    <source>
        <strain evidence="2">MPL-01</strain>
    </source>
</reference>
<feature type="compositionally biased region" description="Basic and acidic residues" evidence="1">
    <location>
        <begin position="171"/>
        <end position="189"/>
    </location>
</feature>
<evidence type="ECO:0000313" key="3">
    <source>
        <dbReference type="Proteomes" id="UP001215151"/>
    </source>
</evidence>
<gene>
    <name evidence="2" type="ORF">ONZ51_g11088</name>
</gene>
<feature type="compositionally biased region" description="Basic and acidic residues" evidence="1">
    <location>
        <begin position="212"/>
        <end position="233"/>
    </location>
</feature>
<feature type="compositionally biased region" description="Basic and acidic residues" evidence="1">
    <location>
        <begin position="106"/>
        <end position="125"/>
    </location>
</feature>
<sequence>MGKSEFSQELKALCAEGSQIRKPPPPWQCKKSGCHGGVDDMIARLCYKEGMAGMWVYVCGACSTVHHNHNQRPPEAELLERIEAQRKCDNKKHAQSKARKAASTQRKAEAKRKAADERKRKAEEKKRKHEEKKRNLEEAVRQAEDAERTQQQEFQDEERARQLQEEEDERELQRKEEEKMKEDRRDRERKMRAKRRDRAQRAVNQAKKAAQKTHEARERLRSFTEGKKTRVREQACASRAEISHDSHARKRNTSDELEDNGMPSTSVFADRRNWSEGSPSVERADKEDGAHSKIFQLVFWSKKWEQPLMVKMTTRGEGKVVLADQECIRSNETPNDSFQQWAEVTSYWVAVPNKQTVIHFDADTTTLLVRKDTVEPCVGLAQHISKLQMTRMVAEMGADAAEDFVRDMRAAIADRKRTPGTVWVVVWYNENNFPEAYPLQSTGKKLRFTNLTKHPRLRAGDAIEFWNTHSTDWTPWDLSAMSTCIHGGDTVLVRKSDARSLPLLGLELEALAMSIEEESDADGGAGGSSRDVNRVRSPSVEVMDGPPPGYKRRARDARA</sequence>
<protein>
    <submittedName>
        <fullName evidence="2">Uncharacterized protein</fullName>
    </submittedName>
</protein>
<evidence type="ECO:0000313" key="2">
    <source>
        <dbReference type="EMBL" id="KAJ8462148.1"/>
    </source>
</evidence>
<evidence type="ECO:0000256" key="1">
    <source>
        <dbReference type="SAM" id="MobiDB-lite"/>
    </source>
</evidence>
<dbReference type="EMBL" id="JAPEVG010000491">
    <property type="protein sequence ID" value="KAJ8462148.1"/>
    <property type="molecule type" value="Genomic_DNA"/>
</dbReference>
<accession>A0AAD7TI97</accession>
<comment type="caution">
    <text evidence="2">The sequence shown here is derived from an EMBL/GenBank/DDBJ whole genome shotgun (WGS) entry which is preliminary data.</text>
</comment>
<feature type="compositionally biased region" description="Basic residues" evidence="1">
    <location>
        <begin position="550"/>
        <end position="559"/>
    </location>
</feature>
<keyword evidence="3" id="KW-1185">Reference proteome</keyword>
<dbReference type="Proteomes" id="UP001215151">
    <property type="component" value="Unassembled WGS sequence"/>
</dbReference>
<feature type="region of interest" description="Disordered" evidence="1">
    <location>
        <begin position="87"/>
        <end position="287"/>
    </location>
</feature>
<proteinExistence type="predicted"/>
<feature type="region of interest" description="Disordered" evidence="1">
    <location>
        <begin position="517"/>
        <end position="559"/>
    </location>
</feature>
<name>A0AAD7TI97_9APHY</name>
<organism evidence="2 3">
    <name type="scientific">Trametes cubensis</name>
    <dbReference type="NCBI Taxonomy" id="1111947"/>
    <lineage>
        <taxon>Eukaryota</taxon>
        <taxon>Fungi</taxon>
        <taxon>Dikarya</taxon>
        <taxon>Basidiomycota</taxon>
        <taxon>Agaricomycotina</taxon>
        <taxon>Agaricomycetes</taxon>
        <taxon>Polyporales</taxon>
        <taxon>Polyporaceae</taxon>
        <taxon>Trametes</taxon>
    </lineage>
</organism>
<feature type="compositionally biased region" description="Basic and acidic residues" evidence="1">
    <location>
        <begin position="132"/>
        <end position="150"/>
    </location>
</feature>